<dbReference type="RefSeq" id="WP_183718397.1">
    <property type="nucleotide sequence ID" value="NZ_JACHGO010000003.1"/>
</dbReference>
<evidence type="ECO:0000313" key="2">
    <source>
        <dbReference type="Proteomes" id="UP000539075"/>
    </source>
</evidence>
<reference evidence="1 2" key="1">
    <citation type="submission" date="2020-08" db="EMBL/GenBank/DDBJ databases">
        <title>Genomic Encyclopedia of Type Strains, Phase IV (KMG-IV): sequencing the most valuable type-strain genomes for metagenomic binning, comparative biology and taxonomic classification.</title>
        <authorList>
            <person name="Goeker M."/>
        </authorList>
    </citation>
    <scope>NUCLEOTIDE SEQUENCE [LARGE SCALE GENOMIC DNA]</scope>
    <source>
        <strain evidence="1 2">DSM 11275</strain>
    </source>
</reference>
<dbReference type="Proteomes" id="UP000539075">
    <property type="component" value="Unassembled WGS sequence"/>
</dbReference>
<organism evidence="1 2">
    <name type="scientific">Desulfovibrio intestinalis</name>
    <dbReference type="NCBI Taxonomy" id="58621"/>
    <lineage>
        <taxon>Bacteria</taxon>
        <taxon>Pseudomonadati</taxon>
        <taxon>Thermodesulfobacteriota</taxon>
        <taxon>Desulfovibrionia</taxon>
        <taxon>Desulfovibrionales</taxon>
        <taxon>Desulfovibrionaceae</taxon>
        <taxon>Desulfovibrio</taxon>
    </lineage>
</organism>
<comment type="caution">
    <text evidence="1">The sequence shown here is derived from an EMBL/GenBank/DDBJ whole genome shotgun (WGS) entry which is preliminary data.</text>
</comment>
<protein>
    <submittedName>
        <fullName evidence="1">Uncharacterized protein</fullName>
    </submittedName>
</protein>
<evidence type="ECO:0000313" key="1">
    <source>
        <dbReference type="EMBL" id="MBB5143021.1"/>
    </source>
</evidence>
<accession>A0A7W8BZX6</accession>
<dbReference type="EMBL" id="JACHGO010000003">
    <property type="protein sequence ID" value="MBB5143021.1"/>
    <property type="molecule type" value="Genomic_DNA"/>
</dbReference>
<keyword evidence="2" id="KW-1185">Reference proteome</keyword>
<gene>
    <name evidence="1" type="ORF">HNQ38_001109</name>
</gene>
<name>A0A7W8BZX6_9BACT</name>
<proteinExistence type="predicted"/>
<sequence length="156" mass="17664">MADFAPVIFFHAKHPARPSIPQPFQPVALVLSHQAEKKLTPILMDFTSPRQYLCLLHYKRCFPAQNIVQTAIKQHISWPSFPGYAASHLNKGSVPLSSSKGLAIIRVPDAADIVACLLHDTTDSLVYLLYLYKYSYITLHIKNMSKKVFNLHYTLI</sequence>
<dbReference type="AlphaFoldDB" id="A0A7W8BZX6"/>